<reference evidence="1 2" key="1">
    <citation type="submission" date="2017-02" db="EMBL/GenBank/DDBJ databases">
        <authorList>
            <person name="Peterson S.W."/>
        </authorList>
    </citation>
    <scope>NUCLEOTIDE SEQUENCE [LARGE SCALE GENOMIC DNA]</scope>
    <source>
        <strain evidence="2">type strain: NCCB 100098</strain>
    </source>
</reference>
<proteinExistence type="predicted"/>
<evidence type="ECO:0000313" key="1">
    <source>
        <dbReference type="EMBL" id="SKC32398.1"/>
    </source>
</evidence>
<dbReference type="AlphaFoldDB" id="A0A1T5HZV9"/>
<dbReference type="EMBL" id="FUZI01000003">
    <property type="protein sequence ID" value="SKC32398.1"/>
    <property type="molecule type" value="Genomic_DNA"/>
</dbReference>
<organism evidence="1 2">
    <name type="scientific">Photobacterium piscicola</name>
    <dbReference type="NCBI Taxonomy" id="1378299"/>
    <lineage>
        <taxon>Bacteria</taxon>
        <taxon>Pseudomonadati</taxon>
        <taxon>Pseudomonadota</taxon>
        <taxon>Gammaproteobacteria</taxon>
        <taxon>Vibrionales</taxon>
        <taxon>Vibrionaceae</taxon>
        <taxon>Photobacterium</taxon>
    </lineage>
</organism>
<name>A0A1T5HZV9_9GAMM</name>
<evidence type="ECO:0000313" key="2">
    <source>
        <dbReference type="Proteomes" id="UP000189966"/>
    </source>
</evidence>
<dbReference type="Proteomes" id="UP000189966">
    <property type="component" value="Unassembled WGS sequence"/>
</dbReference>
<protein>
    <submittedName>
        <fullName evidence="1">Uncharacterized protein</fullName>
    </submittedName>
</protein>
<gene>
    <name evidence="1" type="ORF">CZ809_01914</name>
</gene>
<sequence>MINNELSVIDSLEELEAFLLSVENGGLGLQGVEGIGMATNNTDGRHFVAVFNNQHQLIYGRWVSDAVFENGKELVSKGPRRTH</sequence>
<accession>A0A1T5HZV9</accession>